<evidence type="ECO:0000313" key="4">
    <source>
        <dbReference type="Proteomes" id="UP000002195"/>
    </source>
</evidence>
<dbReference type="Proteomes" id="UP000002195">
    <property type="component" value="Unassembled WGS sequence"/>
</dbReference>
<accession>Q54BE1</accession>
<dbReference type="eggNOG" id="KOG0101">
    <property type="taxonomic scope" value="Eukaryota"/>
</dbReference>
<dbReference type="PaxDb" id="44689-DDB0192085"/>
<dbReference type="GeneID" id="8629381"/>
<dbReference type="SMR" id="Q54BE1"/>
<dbReference type="Pfam" id="PF00012">
    <property type="entry name" value="HSP70"/>
    <property type="match status" value="1"/>
</dbReference>
<dbReference type="GO" id="GO:0140662">
    <property type="term" value="F:ATP-dependent protein folding chaperone"/>
    <property type="evidence" value="ECO:0007669"/>
    <property type="project" value="InterPro"/>
</dbReference>
<dbReference type="STRING" id="44689.Q54BE1"/>
<evidence type="ECO:0000313" key="3">
    <source>
        <dbReference type="EMBL" id="EAL60648.1"/>
    </source>
</evidence>
<evidence type="ECO:0000256" key="2">
    <source>
        <dbReference type="ARBA" id="ARBA00022840"/>
    </source>
</evidence>
<dbReference type="PANTHER" id="PTHR19375">
    <property type="entry name" value="HEAT SHOCK PROTEIN 70KDA"/>
    <property type="match status" value="1"/>
</dbReference>
<dbReference type="InParanoid" id="Q54BE1"/>
<comment type="caution">
    <text evidence="3">The sequence shown here is derived from an EMBL/GenBank/DDBJ whole genome shotgun (WGS) entry which is preliminary data.</text>
</comment>
<protein>
    <submittedName>
        <fullName evidence="3">Uncharacterized protein</fullName>
    </submittedName>
</protein>
<dbReference type="EMBL" id="AAFI02000218">
    <property type="protein sequence ID" value="EAL60648.1"/>
    <property type="molecule type" value="Genomic_DNA"/>
</dbReference>
<name>Q54BE1_DICDI</name>
<reference evidence="3 4" key="1">
    <citation type="journal article" date="2005" name="Nature">
        <title>The genome of the social amoeba Dictyostelium discoideum.</title>
        <authorList>
            <consortium name="The Dictyostelium discoideum Sequencing Consortium"/>
            <person name="Eichinger L."/>
            <person name="Pachebat J.A."/>
            <person name="Glockner G."/>
            <person name="Rajandream M.A."/>
            <person name="Sucgang R."/>
            <person name="Berriman M."/>
            <person name="Song J."/>
            <person name="Olsen R."/>
            <person name="Szafranski K."/>
            <person name="Xu Q."/>
            <person name="Tunggal B."/>
            <person name="Kummerfeld S."/>
            <person name="Madera M."/>
            <person name="Konfortov B.A."/>
            <person name="Rivero F."/>
            <person name="Bankier A.T."/>
            <person name="Lehmann R."/>
            <person name="Hamlin N."/>
            <person name="Davies R."/>
            <person name="Gaudet P."/>
            <person name="Fey P."/>
            <person name="Pilcher K."/>
            <person name="Chen G."/>
            <person name="Saunders D."/>
            <person name="Sodergren E."/>
            <person name="Davis P."/>
            <person name="Kerhornou A."/>
            <person name="Nie X."/>
            <person name="Hall N."/>
            <person name="Anjard C."/>
            <person name="Hemphill L."/>
            <person name="Bason N."/>
            <person name="Farbrother P."/>
            <person name="Desany B."/>
            <person name="Just E."/>
            <person name="Morio T."/>
            <person name="Rost R."/>
            <person name="Churcher C."/>
            <person name="Cooper J."/>
            <person name="Haydock S."/>
            <person name="van Driessche N."/>
            <person name="Cronin A."/>
            <person name="Goodhead I."/>
            <person name="Muzny D."/>
            <person name="Mourier T."/>
            <person name="Pain A."/>
            <person name="Lu M."/>
            <person name="Harper D."/>
            <person name="Lindsay R."/>
            <person name="Hauser H."/>
            <person name="James K."/>
            <person name="Quiles M."/>
            <person name="Madan Babu M."/>
            <person name="Saito T."/>
            <person name="Buchrieser C."/>
            <person name="Wardroper A."/>
            <person name="Felder M."/>
            <person name="Thangavelu M."/>
            <person name="Johnson D."/>
            <person name="Knights A."/>
            <person name="Loulseged H."/>
            <person name="Mungall K."/>
            <person name="Oliver K."/>
            <person name="Price C."/>
            <person name="Quail M.A."/>
            <person name="Urushihara H."/>
            <person name="Hernandez J."/>
            <person name="Rabbinowitsch E."/>
            <person name="Steffen D."/>
            <person name="Sanders M."/>
            <person name="Ma J."/>
            <person name="Kohara Y."/>
            <person name="Sharp S."/>
            <person name="Simmonds M."/>
            <person name="Spiegler S."/>
            <person name="Tivey A."/>
            <person name="Sugano S."/>
            <person name="White B."/>
            <person name="Walker D."/>
            <person name="Woodward J."/>
            <person name="Winckler T."/>
            <person name="Tanaka Y."/>
            <person name="Shaulsky G."/>
            <person name="Schleicher M."/>
            <person name="Weinstock G."/>
            <person name="Rosenthal A."/>
            <person name="Cox E.C."/>
            <person name="Chisholm R.L."/>
            <person name="Gibbs R."/>
            <person name="Loomis W.F."/>
            <person name="Platzer M."/>
            <person name="Kay R.R."/>
            <person name="Williams J."/>
            <person name="Dear P.H."/>
            <person name="Noegel A.A."/>
            <person name="Barrell B."/>
            <person name="Kuspa A."/>
        </authorList>
    </citation>
    <scope>NUCLEOTIDE SEQUENCE [LARGE SCALE GENOMIC DNA]</scope>
    <source>
        <strain evidence="3 4">AX4</strain>
    </source>
</reference>
<dbReference type="InterPro" id="IPR029047">
    <property type="entry name" value="HSP70_peptide-bd_sf"/>
</dbReference>
<dbReference type="Gene3D" id="2.60.34.10">
    <property type="entry name" value="Substrate Binding Domain Of DNAk, Chain A, domain 1"/>
    <property type="match status" value="1"/>
</dbReference>
<evidence type="ECO:0000256" key="1">
    <source>
        <dbReference type="ARBA" id="ARBA00022741"/>
    </source>
</evidence>
<sequence length="94" mass="10821">MTLIGIPRGTPQIEVMFDVDSNGILNVAAEDKTSKKVEKITITNDKGRPSLKDINKMVEDAEKFKEQDQQQILKVYFTNYCINKKKKKDLQNFI</sequence>
<proteinExistence type="predicted"/>
<dbReference type="InterPro" id="IPR013126">
    <property type="entry name" value="Hsp_70_fam"/>
</dbReference>
<dbReference type="VEuPathDB" id="AmoebaDB:DDB_G0293672"/>
<dbReference type="KEGG" id="ddi:DDB_G0293672"/>
<gene>
    <name evidence="3" type="ORF">DDB_G0293672</name>
</gene>
<keyword evidence="1" id="KW-0547">Nucleotide-binding</keyword>
<keyword evidence="4" id="KW-1185">Reference proteome</keyword>
<dbReference type="GO" id="GO:0005524">
    <property type="term" value="F:ATP binding"/>
    <property type="evidence" value="ECO:0007669"/>
    <property type="project" value="UniProtKB-KW"/>
</dbReference>
<dbReference type="dictyBase" id="DDB_G0293672"/>
<organism evidence="3 4">
    <name type="scientific">Dictyostelium discoideum</name>
    <name type="common">Social amoeba</name>
    <dbReference type="NCBI Taxonomy" id="44689"/>
    <lineage>
        <taxon>Eukaryota</taxon>
        <taxon>Amoebozoa</taxon>
        <taxon>Evosea</taxon>
        <taxon>Eumycetozoa</taxon>
        <taxon>Dictyostelia</taxon>
        <taxon>Dictyosteliales</taxon>
        <taxon>Dictyosteliaceae</taxon>
        <taxon>Dictyostelium</taxon>
    </lineage>
</organism>
<dbReference type="SUPFAM" id="SSF100920">
    <property type="entry name" value="Heat shock protein 70kD (HSP70), peptide-binding domain"/>
    <property type="match status" value="1"/>
</dbReference>
<dbReference type="HOGENOM" id="CLU_2390627_0_0_1"/>
<dbReference type="PhylomeDB" id="Q54BE1"/>
<dbReference type="RefSeq" id="XP_629088.1">
    <property type="nucleotide sequence ID" value="XM_629086.1"/>
</dbReference>
<dbReference type="AlphaFoldDB" id="Q54BE1"/>
<keyword evidence="2" id="KW-0067">ATP-binding</keyword>